<dbReference type="EMBL" id="VFLP01000035">
    <property type="protein sequence ID" value="TRX92545.1"/>
    <property type="molecule type" value="Genomic_DNA"/>
</dbReference>
<dbReference type="Proteomes" id="UP000319160">
    <property type="component" value="Unassembled WGS sequence"/>
</dbReference>
<proteinExistence type="predicted"/>
<keyword evidence="5" id="KW-1185">Reference proteome</keyword>
<comment type="caution">
    <text evidence="4">The sequence shown here is derived from an EMBL/GenBank/DDBJ whole genome shotgun (WGS) entry which is preliminary data.</text>
</comment>
<dbReference type="GO" id="GO:0008270">
    <property type="term" value="F:zinc ion binding"/>
    <property type="evidence" value="ECO:0007669"/>
    <property type="project" value="InterPro"/>
</dbReference>
<dbReference type="SUPFAM" id="SSF57701">
    <property type="entry name" value="Zn2/Cys6 DNA-binding domain"/>
    <property type="match status" value="1"/>
</dbReference>
<evidence type="ECO:0000256" key="1">
    <source>
        <dbReference type="ARBA" id="ARBA00023242"/>
    </source>
</evidence>
<dbReference type="CDD" id="cd00067">
    <property type="entry name" value="GAL4"/>
    <property type="match status" value="1"/>
</dbReference>
<feature type="compositionally biased region" description="Low complexity" evidence="2">
    <location>
        <begin position="56"/>
        <end position="70"/>
    </location>
</feature>
<evidence type="ECO:0000313" key="4">
    <source>
        <dbReference type="EMBL" id="TRX92545.1"/>
    </source>
</evidence>
<dbReference type="GO" id="GO:0001228">
    <property type="term" value="F:DNA-binding transcription activator activity, RNA polymerase II-specific"/>
    <property type="evidence" value="ECO:0007669"/>
    <property type="project" value="TreeGrafter"/>
</dbReference>
<organism evidence="4 5">
    <name type="scientific">Xylaria flabelliformis</name>
    <dbReference type="NCBI Taxonomy" id="2512241"/>
    <lineage>
        <taxon>Eukaryota</taxon>
        <taxon>Fungi</taxon>
        <taxon>Dikarya</taxon>
        <taxon>Ascomycota</taxon>
        <taxon>Pezizomycotina</taxon>
        <taxon>Sordariomycetes</taxon>
        <taxon>Xylariomycetidae</taxon>
        <taxon>Xylariales</taxon>
        <taxon>Xylariaceae</taxon>
        <taxon>Xylaria</taxon>
    </lineage>
</organism>
<dbReference type="InterPro" id="IPR036864">
    <property type="entry name" value="Zn2-C6_fun-type_DNA-bd_sf"/>
</dbReference>
<accession>A0A553HX70</accession>
<dbReference type="PANTHER" id="PTHR47784">
    <property type="entry name" value="STEROL UPTAKE CONTROL PROTEIN 2"/>
    <property type="match status" value="1"/>
</dbReference>
<name>A0A553HX70_9PEZI</name>
<dbReference type="AlphaFoldDB" id="A0A553HX70"/>
<sequence length="467" mass="52266">MQRRSAKKSRHGCKECKRRHVKCDESRPSCANCKVRHLPCSFLSSLPIPSRSAAAAAATAAPSPDPMTASEPRPLVSPPGSDRDLAMPLSLAGPTFTINSFISSDQTFKLYHLELLHNFRTDVLGNNIQDPVAVDGYMAMAVGEAARAAPYLMDQLLAISAANMSTKRPHQRRFYQDEATHLQTRGLALFNATQAAADNTLAGFIFSTLLSQQVLFDALSTRTDFPTFLDKLITSFHICGGVRIMTGRSWPYIMAQYRHQTGISLPAEFIVGRGPETILTMKLARLETLLANENLSSSVMSPCNTALRLLRDISYAPPDRPRFSAVRTTRVLQWAVQVPTDFITLLEQRQPESLILIAYYALLIHDTRDYWAYNDAGAFIIRSITKFLGKYWAEWLAWPNEVLDSIDRAKCTGSSPPIDIGMQCRIDELPFVNRERSPRCLEDFDEVLQRYQCIDIATGRMLRPDAT</sequence>
<dbReference type="STRING" id="2512241.A0A553HX70"/>
<dbReference type="PANTHER" id="PTHR47784:SF4">
    <property type="entry name" value="ZN(II)2CYS6 TRANSCRIPTION FACTOR (EUROFUNG)"/>
    <property type="match status" value="1"/>
</dbReference>
<protein>
    <recommendedName>
        <fullName evidence="3">Zn(2)-C6 fungal-type domain-containing protein</fullName>
    </recommendedName>
</protein>
<dbReference type="SMART" id="SM00066">
    <property type="entry name" value="GAL4"/>
    <property type="match status" value="1"/>
</dbReference>
<dbReference type="Gene3D" id="4.10.240.10">
    <property type="entry name" value="Zn(2)-C6 fungal-type DNA-binding domain"/>
    <property type="match status" value="1"/>
</dbReference>
<dbReference type="Pfam" id="PF00172">
    <property type="entry name" value="Zn_clus"/>
    <property type="match status" value="1"/>
</dbReference>
<evidence type="ECO:0000313" key="5">
    <source>
        <dbReference type="Proteomes" id="UP000319160"/>
    </source>
</evidence>
<dbReference type="PROSITE" id="PS00463">
    <property type="entry name" value="ZN2_CY6_FUNGAL_1"/>
    <property type="match status" value="1"/>
</dbReference>
<dbReference type="OrthoDB" id="4937900at2759"/>
<dbReference type="PROSITE" id="PS50048">
    <property type="entry name" value="ZN2_CY6_FUNGAL_2"/>
    <property type="match status" value="1"/>
</dbReference>
<reference evidence="5" key="1">
    <citation type="submission" date="2019-06" db="EMBL/GenBank/DDBJ databases">
        <title>Draft genome sequence of the griseofulvin-producing fungus Xylaria cubensis strain G536.</title>
        <authorList>
            <person name="Mead M.E."/>
            <person name="Raja H.A."/>
            <person name="Steenwyk J.L."/>
            <person name="Knowles S.L."/>
            <person name="Oberlies N.H."/>
            <person name="Rokas A."/>
        </authorList>
    </citation>
    <scope>NUCLEOTIDE SEQUENCE [LARGE SCALE GENOMIC DNA]</scope>
    <source>
        <strain evidence="5">G536</strain>
    </source>
</reference>
<keyword evidence="1" id="KW-0539">Nucleus</keyword>
<evidence type="ECO:0000256" key="2">
    <source>
        <dbReference type="SAM" id="MobiDB-lite"/>
    </source>
</evidence>
<gene>
    <name evidence="4" type="ORF">FHL15_006472</name>
</gene>
<dbReference type="InterPro" id="IPR053157">
    <property type="entry name" value="Sterol_Uptake_Regulator"/>
</dbReference>
<feature type="domain" description="Zn(2)-C6 fungal-type" evidence="3">
    <location>
        <begin position="12"/>
        <end position="42"/>
    </location>
</feature>
<feature type="region of interest" description="Disordered" evidence="2">
    <location>
        <begin position="56"/>
        <end position="86"/>
    </location>
</feature>
<dbReference type="InterPro" id="IPR001138">
    <property type="entry name" value="Zn2Cys6_DnaBD"/>
</dbReference>
<evidence type="ECO:0000259" key="3">
    <source>
        <dbReference type="PROSITE" id="PS50048"/>
    </source>
</evidence>